<keyword evidence="10" id="KW-1185">Reference proteome</keyword>
<dbReference type="InterPro" id="IPR003660">
    <property type="entry name" value="HAMP_dom"/>
</dbReference>
<evidence type="ECO:0000256" key="3">
    <source>
        <dbReference type="ARBA" id="ARBA00022553"/>
    </source>
</evidence>
<dbReference type="InterPro" id="IPR050640">
    <property type="entry name" value="Bact_2-comp_sensor_kinase"/>
</dbReference>
<dbReference type="EC" id="2.7.13.3" evidence="9"/>
<comment type="caution">
    <text evidence="9">The sequence shown here is derived from an EMBL/GenBank/DDBJ whole genome shotgun (WGS) entry which is preliminary data.</text>
</comment>
<gene>
    <name evidence="9" type="ORF">ACFFJ8_16425</name>
</gene>
<dbReference type="SMART" id="SM00304">
    <property type="entry name" value="HAMP"/>
    <property type="match status" value="1"/>
</dbReference>
<evidence type="ECO:0000259" key="8">
    <source>
        <dbReference type="PROSITE" id="PS50885"/>
    </source>
</evidence>
<dbReference type="InterPro" id="IPR010559">
    <property type="entry name" value="Sig_transdc_His_kin_internal"/>
</dbReference>
<dbReference type="CDD" id="cd06225">
    <property type="entry name" value="HAMP"/>
    <property type="match status" value="1"/>
</dbReference>
<keyword evidence="9" id="KW-0418">Kinase</keyword>
<dbReference type="Gene3D" id="6.10.340.10">
    <property type="match status" value="1"/>
</dbReference>
<evidence type="ECO:0000256" key="6">
    <source>
        <dbReference type="SAM" id="Coils"/>
    </source>
</evidence>
<keyword evidence="7" id="KW-1133">Transmembrane helix</keyword>
<evidence type="ECO:0000256" key="4">
    <source>
        <dbReference type="ARBA" id="ARBA00022679"/>
    </source>
</evidence>
<dbReference type="Gene3D" id="3.30.565.10">
    <property type="entry name" value="Histidine kinase-like ATPase, C-terminal domain"/>
    <property type="match status" value="1"/>
</dbReference>
<feature type="coiled-coil region" evidence="6">
    <location>
        <begin position="51"/>
        <end position="105"/>
    </location>
</feature>
<keyword evidence="5 7" id="KW-0472">Membrane</keyword>
<keyword evidence="7" id="KW-0812">Transmembrane</keyword>
<dbReference type="GO" id="GO:0004673">
    <property type="term" value="F:protein histidine kinase activity"/>
    <property type="evidence" value="ECO:0007669"/>
    <property type="project" value="UniProtKB-EC"/>
</dbReference>
<feature type="transmembrane region" description="Helical" evidence="7">
    <location>
        <begin position="288"/>
        <end position="308"/>
    </location>
</feature>
<accession>A0ABV6JEB5</accession>
<proteinExistence type="predicted"/>
<dbReference type="SUPFAM" id="SSF55874">
    <property type="entry name" value="ATPase domain of HSP90 chaperone/DNA topoisomerase II/histidine kinase"/>
    <property type="match status" value="1"/>
</dbReference>
<comment type="subcellular location">
    <subcellularLocation>
        <location evidence="1">Cell membrane</location>
        <topology evidence="1">Multi-pass membrane protein</topology>
    </subcellularLocation>
</comment>
<dbReference type="SUPFAM" id="SSF158472">
    <property type="entry name" value="HAMP domain-like"/>
    <property type="match status" value="1"/>
</dbReference>
<organism evidence="9 10">
    <name type="scientific">Paenibacillus mendelii</name>
    <dbReference type="NCBI Taxonomy" id="206163"/>
    <lineage>
        <taxon>Bacteria</taxon>
        <taxon>Bacillati</taxon>
        <taxon>Bacillota</taxon>
        <taxon>Bacilli</taxon>
        <taxon>Bacillales</taxon>
        <taxon>Paenibacillaceae</taxon>
        <taxon>Paenibacillus</taxon>
    </lineage>
</organism>
<dbReference type="Proteomes" id="UP001589818">
    <property type="component" value="Unassembled WGS sequence"/>
</dbReference>
<dbReference type="RefSeq" id="WP_204819046.1">
    <property type="nucleotide sequence ID" value="NZ_JANHOF010000018.1"/>
</dbReference>
<feature type="domain" description="HAMP" evidence="8">
    <location>
        <begin position="309"/>
        <end position="361"/>
    </location>
</feature>
<keyword evidence="3" id="KW-0597">Phosphoprotein</keyword>
<dbReference type="PROSITE" id="PS50885">
    <property type="entry name" value="HAMP"/>
    <property type="match status" value="1"/>
</dbReference>
<dbReference type="EMBL" id="JBHLVF010000028">
    <property type="protein sequence ID" value="MFC0392953.1"/>
    <property type="molecule type" value="Genomic_DNA"/>
</dbReference>
<evidence type="ECO:0000313" key="9">
    <source>
        <dbReference type="EMBL" id="MFC0392953.1"/>
    </source>
</evidence>
<keyword evidence="2" id="KW-1003">Cell membrane</keyword>
<evidence type="ECO:0000313" key="10">
    <source>
        <dbReference type="Proteomes" id="UP001589818"/>
    </source>
</evidence>
<reference evidence="9 10" key="1">
    <citation type="submission" date="2024-09" db="EMBL/GenBank/DDBJ databases">
        <authorList>
            <person name="Sun Q."/>
            <person name="Mori K."/>
        </authorList>
    </citation>
    <scope>NUCLEOTIDE SEQUENCE [LARGE SCALE GENOMIC DNA]</scope>
    <source>
        <strain evidence="9 10">CCM 4839</strain>
    </source>
</reference>
<name>A0ABV6JEB5_9BACL</name>
<evidence type="ECO:0000256" key="5">
    <source>
        <dbReference type="ARBA" id="ARBA00023136"/>
    </source>
</evidence>
<dbReference type="PANTHER" id="PTHR34220">
    <property type="entry name" value="SENSOR HISTIDINE KINASE YPDA"/>
    <property type="match status" value="1"/>
</dbReference>
<dbReference type="Pfam" id="PF00672">
    <property type="entry name" value="HAMP"/>
    <property type="match status" value="1"/>
</dbReference>
<keyword evidence="6" id="KW-0175">Coiled coil</keyword>
<dbReference type="PANTHER" id="PTHR34220:SF7">
    <property type="entry name" value="SENSOR HISTIDINE KINASE YPDA"/>
    <property type="match status" value="1"/>
</dbReference>
<dbReference type="InterPro" id="IPR036890">
    <property type="entry name" value="HATPase_C_sf"/>
</dbReference>
<sequence length="587" mass="67477">MRKTIFTKLIFAFLGILLPFYAMTLYLNVKGSQSIRREITHTVNSRDAFYMQNLEQEVKRLSQLMYELIVDKDPMLIGVSEDLQATALQDKVKTLQKRLQMVKASSIYVNNPMIYFPLMNRTITPSGVADYNKQKDPDEVERLSRNVDPNRIFQLQDGRLFLSLRYPVNTDFKRPPLFIVMLELSADQIKASLQNIVSAQQDDFLLVHATEKWMLSNAVDDQHLEQIKSLSAKNRAENTLSESGADSVKLGNTTYWESYVTSAQLKLSLFVYIPEEKVLGDLQSYEKWVWGIVVMSVAVIILLALTLYKMMHDPLRKLVSAFRKVEQGRFSPVAVKAARDEFSYLFDGFNRMVSRLNVLIHEVYEKEISSQRSELKRLQAQINPHFLYNCFFIMGGLITDKEYGKAYGFVHYLRDYYRFITKNAEDLIPLSEEIKHAQTYVDIQTICYGERIDVEWEPFPDRWGKVLVPRLIVQPIIENAYKYALVNHIGQAELWIHYHVEDVCLTILIEDNGNGVDDAQLAALSTQLETTVAGRDEPTGLINVHRRLQLMFGPDCGLSLSRSQLGGLCAMIKIRQQDDAEETACTE</sequence>
<evidence type="ECO:0000256" key="1">
    <source>
        <dbReference type="ARBA" id="ARBA00004651"/>
    </source>
</evidence>
<protein>
    <submittedName>
        <fullName evidence="9">Sensor histidine kinase</fullName>
        <ecNumber evidence="9">2.7.13.3</ecNumber>
    </submittedName>
</protein>
<evidence type="ECO:0000256" key="2">
    <source>
        <dbReference type="ARBA" id="ARBA00022475"/>
    </source>
</evidence>
<evidence type="ECO:0000256" key="7">
    <source>
        <dbReference type="SAM" id="Phobius"/>
    </source>
</evidence>
<dbReference type="Pfam" id="PF06580">
    <property type="entry name" value="His_kinase"/>
    <property type="match status" value="1"/>
</dbReference>
<keyword evidence="4 9" id="KW-0808">Transferase</keyword>